<dbReference type="GO" id="GO:0001525">
    <property type="term" value="P:angiogenesis"/>
    <property type="evidence" value="ECO:0007669"/>
    <property type="project" value="InterPro"/>
</dbReference>
<dbReference type="InterPro" id="IPR047143">
    <property type="entry name" value="GPER1-like"/>
</dbReference>
<keyword evidence="12" id="KW-1185">Reference proteome</keyword>
<dbReference type="GO" id="GO:0005886">
    <property type="term" value="C:plasma membrane"/>
    <property type="evidence" value="ECO:0007669"/>
    <property type="project" value="UniProtKB-SubCell"/>
</dbReference>
<dbReference type="SUPFAM" id="SSF81321">
    <property type="entry name" value="Family A G protein-coupled receptor-like"/>
    <property type="match status" value="1"/>
</dbReference>
<name>A0AAJ7SLX3_PETMA</name>
<evidence type="ECO:0000256" key="10">
    <source>
        <dbReference type="SAM" id="Phobius"/>
    </source>
</evidence>
<organism evidence="12 13">
    <name type="scientific">Petromyzon marinus</name>
    <name type="common">Sea lamprey</name>
    <dbReference type="NCBI Taxonomy" id="7757"/>
    <lineage>
        <taxon>Eukaryota</taxon>
        <taxon>Metazoa</taxon>
        <taxon>Chordata</taxon>
        <taxon>Craniata</taxon>
        <taxon>Vertebrata</taxon>
        <taxon>Cyclostomata</taxon>
        <taxon>Hyperoartia</taxon>
        <taxon>Petromyzontiformes</taxon>
        <taxon>Petromyzontidae</taxon>
        <taxon>Petromyzon</taxon>
    </lineage>
</organism>
<feature type="transmembrane region" description="Helical" evidence="10">
    <location>
        <begin position="57"/>
        <end position="80"/>
    </location>
</feature>
<evidence type="ECO:0000313" key="13">
    <source>
        <dbReference type="RefSeq" id="XP_032801714.1"/>
    </source>
</evidence>
<sequence>MSSIDFTSLLESLEEFNSSDLPEEWTRLCNASDLECLWREVFHCVHPFDKSSLFVPIAVLNCFVFFAGLLGNAAVLWLLWRPGRGGRPEVRCYVLNLAVADLFVVLTLPVWTVSLLGHGAWSLGDFMCKFTHFVYSVNLYGSIFFLVALSADRYVTLVLSPDLLGRLAERRARSRALACAGVWLLALAVSMPDIVYIESGTAPHTNQTYCVAAYPLGAFSQWMAGMQLMCNAVGFALPFPIIAVCYALVARALRDSARAGSPREARGARRLLVAYVAVFVLCWLPYHAALFVDALALLEVVELSCGAERFLYSALHVTQCFALVHCCANPALYSLLSRGARGALRRALVVRFSKGERLQEEADAATGDTDCTEIRPSERAIGD</sequence>
<evidence type="ECO:0000256" key="5">
    <source>
        <dbReference type="ARBA" id="ARBA00023040"/>
    </source>
</evidence>
<evidence type="ECO:0000256" key="4">
    <source>
        <dbReference type="ARBA" id="ARBA00022989"/>
    </source>
</evidence>
<dbReference type="InterPro" id="IPR001416">
    <property type="entry name" value="ACKR3"/>
</dbReference>
<dbReference type="RefSeq" id="XP_032801714.1">
    <property type="nucleotide sequence ID" value="XM_032945823.1"/>
</dbReference>
<evidence type="ECO:0000256" key="8">
    <source>
        <dbReference type="ARBA" id="ARBA00023224"/>
    </source>
</evidence>
<keyword evidence="6 10" id="KW-0472">Membrane</keyword>
<dbReference type="GO" id="GO:0004930">
    <property type="term" value="F:G protein-coupled receptor activity"/>
    <property type="evidence" value="ECO:0007669"/>
    <property type="project" value="UniProtKB-KW"/>
</dbReference>
<dbReference type="PANTHER" id="PTHR24226:SF5">
    <property type="entry name" value="CHEMOKINE (C-X-C MOTIF) RECEPTOR 7"/>
    <property type="match status" value="1"/>
</dbReference>
<evidence type="ECO:0000256" key="2">
    <source>
        <dbReference type="ARBA" id="ARBA00022475"/>
    </source>
</evidence>
<reference evidence="13" key="1">
    <citation type="submission" date="2025-08" db="UniProtKB">
        <authorList>
            <consortium name="RefSeq"/>
        </authorList>
    </citation>
    <scope>IDENTIFICATION</scope>
    <source>
        <tissue evidence="13">Sperm</tissue>
    </source>
</reference>
<proteinExistence type="inferred from homology"/>
<dbReference type="PANTHER" id="PTHR24226">
    <property type="entry name" value="G-PROTEIN COUPLED RECEPTOR 182 AND ESTROGEN RECEPTOR 1"/>
    <property type="match status" value="1"/>
</dbReference>
<feature type="transmembrane region" description="Helical" evidence="10">
    <location>
        <begin position="224"/>
        <end position="250"/>
    </location>
</feature>
<dbReference type="GO" id="GO:0019956">
    <property type="term" value="F:chemokine binding"/>
    <property type="evidence" value="ECO:0007669"/>
    <property type="project" value="InterPro"/>
</dbReference>
<keyword evidence="3 9" id="KW-0812">Transmembrane</keyword>
<evidence type="ECO:0000256" key="6">
    <source>
        <dbReference type="ARBA" id="ARBA00023136"/>
    </source>
</evidence>
<dbReference type="GO" id="GO:0006935">
    <property type="term" value="P:chemotaxis"/>
    <property type="evidence" value="ECO:0007669"/>
    <property type="project" value="InterPro"/>
</dbReference>
<feature type="transmembrane region" description="Helical" evidence="10">
    <location>
        <begin position="92"/>
        <end position="113"/>
    </location>
</feature>
<protein>
    <submittedName>
        <fullName evidence="13">Atypical chemokine receptor 3-like</fullName>
    </submittedName>
</protein>
<dbReference type="GeneID" id="116938554"/>
<feature type="transmembrane region" description="Helical" evidence="10">
    <location>
        <begin position="176"/>
        <end position="197"/>
    </location>
</feature>
<gene>
    <name evidence="13" type="primary">LOC116938554</name>
</gene>
<dbReference type="AlphaFoldDB" id="A0AAJ7SLX3"/>
<evidence type="ECO:0000256" key="9">
    <source>
        <dbReference type="RuleBase" id="RU000688"/>
    </source>
</evidence>
<comment type="similarity">
    <text evidence="9">Belongs to the G-protein coupled receptor 1 family.</text>
</comment>
<dbReference type="KEGG" id="pmrn:116938554"/>
<dbReference type="PROSITE" id="PS00237">
    <property type="entry name" value="G_PROTEIN_RECEP_F1_1"/>
    <property type="match status" value="1"/>
</dbReference>
<dbReference type="Pfam" id="PF00001">
    <property type="entry name" value="7tm_1"/>
    <property type="match status" value="1"/>
</dbReference>
<keyword evidence="4 10" id="KW-1133">Transmembrane helix</keyword>
<dbReference type="GO" id="GO:0001570">
    <property type="term" value="P:vasculogenesis"/>
    <property type="evidence" value="ECO:0007669"/>
    <property type="project" value="InterPro"/>
</dbReference>
<feature type="transmembrane region" description="Helical" evidence="10">
    <location>
        <begin position="271"/>
        <end position="298"/>
    </location>
</feature>
<keyword evidence="2" id="KW-1003">Cell membrane</keyword>
<dbReference type="Gene3D" id="1.20.1070.10">
    <property type="entry name" value="Rhodopsin 7-helix transmembrane proteins"/>
    <property type="match status" value="1"/>
</dbReference>
<evidence type="ECO:0000259" key="11">
    <source>
        <dbReference type="PROSITE" id="PS50262"/>
    </source>
</evidence>
<accession>A0AAJ7SLX3</accession>
<dbReference type="PRINTS" id="PR00237">
    <property type="entry name" value="GPCRRHODOPSN"/>
</dbReference>
<feature type="domain" description="G-protein coupled receptors family 1 profile" evidence="11">
    <location>
        <begin position="71"/>
        <end position="333"/>
    </location>
</feature>
<evidence type="ECO:0000313" key="12">
    <source>
        <dbReference type="Proteomes" id="UP001318040"/>
    </source>
</evidence>
<dbReference type="Proteomes" id="UP001318040">
    <property type="component" value="Chromosome 4"/>
</dbReference>
<dbReference type="InterPro" id="IPR000276">
    <property type="entry name" value="GPCR_Rhodpsn"/>
</dbReference>
<keyword evidence="7 9" id="KW-0675">Receptor</keyword>
<keyword evidence="8 9" id="KW-0807">Transducer</keyword>
<evidence type="ECO:0000256" key="1">
    <source>
        <dbReference type="ARBA" id="ARBA00004651"/>
    </source>
</evidence>
<dbReference type="GO" id="GO:0015026">
    <property type="term" value="F:coreceptor activity"/>
    <property type="evidence" value="ECO:0007669"/>
    <property type="project" value="InterPro"/>
</dbReference>
<dbReference type="PROSITE" id="PS50262">
    <property type="entry name" value="G_PROTEIN_RECEP_F1_2"/>
    <property type="match status" value="1"/>
</dbReference>
<feature type="transmembrane region" description="Helical" evidence="10">
    <location>
        <begin position="133"/>
        <end position="155"/>
    </location>
</feature>
<keyword evidence="5 9" id="KW-0297">G-protein coupled receptor</keyword>
<evidence type="ECO:0000256" key="7">
    <source>
        <dbReference type="ARBA" id="ARBA00023170"/>
    </source>
</evidence>
<evidence type="ECO:0000256" key="3">
    <source>
        <dbReference type="ARBA" id="ARBA00022692"/>
    </source>
</evidence>
<dbReference type="InterPro" id="IPR017452">
    <property type="entry name" value="GPCR_Rhodpsn_7TM"/>
</dbReference>
<comment type="subcellular location">
    <subcellularLocation>
        <location evidence="1">Cell membrane</location>
        <topology evidence="1">Multi-pass membrane protein</topology>
    </subcellularLocation>
</comment>
<dbReference type="PRINTS" id="PR00646">
    <property type="entry name" value="RDC1ORPHANR"/>
</dbReference>
<feature type="transmembrane region" description="Helical" evidence="10">
    <location>
        <begin position="310"/>
        <end position="336"/>
    </location>
</feature>